<dbReference type="EMBL" id="NNAY01000076">
    <property type="protein sequence ID" value="OXU31221.1"/>
    <property type="molecule type" value="Genomic_DNA"/>
</dbReference>
<sequence length="115" mass="13359">MTLGRGRVTCVLTSRVTNYYKKTSRRVQCGGGRGATTECMPCKPEDLELKDDYLNSDKITNHKSIQIHKRLRKISIKNSYIRALTTFNKLPKELKELTSNNIRKIRIKNWIKDNC</sequence>
<dbReference type="Proteomes" id="UP000215335">
    <property type="component" value="Unassembled WGS sequence"/>
</dbReference>
<gene>
    <name evidence="1" type="ORF">TSAR_007795</name>
</gene>
<reference evidence="1 2" key="1">
    <citation type="journal article" date="2017" name="Curr. Biol.">
        <title>The Evolution of Venom by Co-option of Single-Copy Genes.</title>
        <authorList>
            <person name="Martinson E.O."/>
            <person name="Mrinalini"/>
            <person name="Kelkar Y.D."/>
            <person name="Chang C.H."/>
            <person name="Werren J.H."/>
        </authorList>
    </citation>
    <scope>NUCLEOTIDE SEQUENCE [LARGE SCALE GENOMIC DNA]</scope>
    <source>
        <strain evidence="1 2">Alberta</strain>
        <tissue evidence="1">Whole body</tissue>
    </source>
</reference>
<evidence type="ECO:0000313" key="2">
    <source>
        <dbReference type="Proteomes" id="UP000215335"/>
    </source>
</evidence>
<name>A0A232FKF5_9HYME</name>
<dbReference type="AlphaFoldDB" id="A0A232FKF5"/>
<accession>A0A232FKF5</accession>
<organism evidence="1 2">
    <name type="scientific">Trichomalopsis sarcophagae</name>
    <dbReference type="NCBI Taxonomy" id="543379"/>
    <lineage>
        <taxon>Eukaryota</taxon>
        <taxon>Metazoa</taxon>
        <taxon>Ecdysozoa</taxon>
        <taxon>Arthropoda</taxon>
        <taxon>Hexapoda</taxon>
        <taxon>Insecta</taxon>
        <taxon>Pterygota</taxon>
        <taxon>Neoptera</taxon>
        <taxon>Endopterygota</taxon>
        <taxon>Hymenoptera</taxon>
        <taxon>Apocrita</taxon>
        <taxon>Proctotrupomorpha</taxon>
        <taxon>Chalcidoidea</taxon>
        <taxon>Pteromalidae</taxon>
        <taxon>Pteromalinae</taxon>
        <taxon>Trichomalopsis</taxon>
    </lineage>
</organism>
<evidence type="ECO:0000313" key="1">
    <source>
        <dbReference type="EMBL" id="OXU31221.1"/>
    </source>
</evidence>
<comment type="caution">
    <text evidence="1">The sequence shown here is derived from an EMBL/GenBank/DDBJ whole genome shotgun (WGS) entry which is preliminary data.</text>
</comment>
<keyword evidence="2" id="KW-1185">Reference proteome</keyword>
<protein>
    <submittedName>
        <fullName evidence="1">Uncharacterized protein</fullName>
    </submittedName>
</protein>
<proteinExistence type="predicted"/>